<dbReference type="PaxDb" id="3880-AES68662"/>
<gene>
    <name evidence="2" type="ordered locus">MTR_3g011330</name>
</gene>
<keyword evidence="4" id="KW-1185">Reference proteome</keyword>
<dbReference type="Proteomes" id="UP000002051">
    <property type="component" value="Chromosome 3"/>
</dbReference>
<keyword evidence="1 2" id="KW-0812">Transmembrane</keyword>
<protein>
    <submittedName>
        <fullName evidence="2">Transmembrane protein, putative</fullName>
    </submittedName>
</protein>
<feature type="transmembrane region" description="Helical" evidence="1">
    <location>
        <begin position="17"/>
        <end position="34"/>
    </location>
</feature>
<reference evidence="2 4" key="2">
    <citation type="journal article" date="2014" name="BMC Genomics">
        <title>An improved genome release (version Mt4.0) for the model legume Medicago truncatula.</title>
        <authorList>
            <person name="Tang H."/>
            <person name="Krishnakumar V."/>
            <person name="Bidwell S."/>
            <person name="Rosen B."/>
            <person name="Chan A."/>
            <person name="Zhou S."/>
            <person name="Gentzbittel L."/>
            <person name="Childs K.L."/>
            <person name="Yandell M."/>
            <person name="Gundlach H."/>
            <person name="Mayer K.F."/>
            <person name="Schwartz D.C."/>
            <person name="Town C.D."/>
        </authorList>
    </citation>
    <scope>GENOME REANNOTATION</scope>
    <source>
        <strain evidence="3 4">cv. Jemalong A17</strain>
    </source>
</reference>
<keyword evidence="1" id="KW-1133">Transmembrane helix</keyword>
<dbReference type="HOGENOM" id="CLU_2444163_0_0_1"/>
<feature type="transmembrane region" description="Helical" evidence="1">
    <location>
        <begin position="55"/>
        <end position="82"/>
    </location>
</feature>
<reference evidence="2 4" key="1">
    <citation type="journal article" date="2011" name="Nature">
        <title>The Medicago genome provides insight into the evolution of rhizobial symbioses.</title>
        <authorList>
            <person name="Young N.D."/>
            <person name="Debelle F."/>
            <person name="Oldroyd G.E."/>
            <person name="Geurts R."/>
            <person name="Cannon S.B."/>
            <person name="Udvardi M.K."/>
            <person name="Benedito V.A."/>
            <person name="Mayer K.F."/>
            <person name="Gouzy J."/>
            <person name="Schoof H."/>
            <person name="Van de Peer Y."/>
            <person name="Proost S."/>
            <person name="Cook D.R."/>
            <person name="Meyers B.C."/>
            <person name="Spannagl M."/>
            <person name="Cheung F."/>
            <person name="De Mita S."/>
            <person name="Krishnakumar V."/>
            <person name="Gundlach H."/>
            <person name="Zhou S."/>
            <person name="Mudge J."/>
            <person name="Bharti A.K."/>
            <person name="Murray J.D."/>
            <person name="Naoumkina M.A."/>
            <person name="Rosen B."/>
            <person name="Silverstein K.A."/>
            <person name="Tang H."/>
            <person name="Rombauts S."/>
            <person name="Zhao P.X."/>
            <person name="Zhou P."/>
            <person name="Barbe V."/>
            <person name="Bardou P."/>
            <person name="Bechner M."/>
            <person name="Bellec A."/>
            <person name="Berger A."/>
            <person name="Berges H."/>
            <person name="Bidwell S."/>
            <person name="Bisseling T."/>
            <person name="Choisne N."/>
            <person name="Couloux A."/>
            <person name="Denny R."/>
            <person name="Deshpande S."/>
            <person name="Dai X."/>
            <person name="Doyle J.J."/>
            <person name="Dudez A.M."/>
            <person name="Farmer A.D."/>
            <person name="Fouteau S."/>
            <person name="Franken C."/>
            <person name="Gibelin C."/>
            <person name="Gish J."/>
            <person name="Goldstein S."/>
            <person name="Gonzalez A.J."/>
            <person name="Green P.J."/>
            <person name="Hallab A."/>
            <person name="Hartog M."/>
            <person name="Hua A."/>
            <person name="Humphray S.J."/>
            <person name="Jeong D.H."/>
            <person name="Jing Y."/>
            <person name="Jocker A."/>
            <person name="Kenton S.M."/>
            <person name="Kim D.J."/>
            <person name="Klee K."/>
            <person name="Lai H."/>
            <person name="Lang C."/>
            <person name="Lin S."/>
            <person name="Macmil S.L."/>
            <person name="Magdelenat G."/>
            <person name="Matthews L."/>
            <person name="McCorrison J."/>
            <person name="Monaghan E.L."/>
            <person name="Mun J.H."/>
            <person name="Najar F.Z."/>
            <person name="Nicholson C."/>
            <person name="Noirot C."/>
            <person name="O'Bleness M."/>
            <person name="Paule C.R."/>
            <person name="Poulain J."/>
            <person name="Prion F."/>
            <person name="Qin B."/>
            <person name="Qu C."/>
            <person name="Retzel E.F."/>
            <person name="Riddle C."/>
            <person name="Sallet E."/>
            <person name="Samain S."/>
            <person name="Samson N."/>
            <person name="Sanders I."/>
            <person name="Saurat O."/>
            <person name="Scarpelli C."/>
            <person name="Schiex T."/>
            <person name="Segurens B."/>
            <person name="Severin A.J."/>
            <person name="Sherrier D.J."/>
            <person name="Shi R."/>
            <person name="Sims S."/>
            <person name="Singer S.R."/>
            <person name="Sinharoy S."/>
            <person name="Sterck L."/>
            <person name="Viollet A."/>
            <person name="Wang B.B."/>
            <person name="Wang K."/>
            <person name="Wang M."/>
            <person name="Wang X."/>
            <person name="Warfsmann J."/>
            <person name="Weissenbach J."/>
            <person name="White D.D."/>
            <person name="White J.D."/>
            <person name="Wiley G.B."/>
            <person name="Wincker P."/>
            <person name="Xing Y."/>
            <person name="Yang L."/>
            <person name="Yao Z."/>
            <person name="Ying F."/>
            <person name="Zhai J."/>
            <person name="Zhou L."/>
            <person name="Zuber A."/>
            <person name="Denarie J."/>
            <person name="Dixon R.A."/>
            <person name="May G.D."/>
            <person name="Schwartz D.C."/>
            <person name="Rogers J."/>
            <person name="Quetier F."/>
            <person name="Town C.D."/>
            <person name="Roe B.A."/>
        </authorList>
    </citation>
    <scope>NUCLEOTIDE SEQUENCE [LARGE SCALE GENOMIC DNA]</scope>
    <source>
        <strain evidence="2">A17</strain>
        <strain evidence="3 4">cv. Jemalong A17</strain>
    </source>
</reference>
<accession>G7IVS9</accession>
<organism evidence="2 4">
    <name type="scientific">Medicago truncatula</name>
    <name type="common">Barrel medic</name>
    <name type="synonym">Medicago tribuloides</name>
    <dbReference type="NCBI Taxonomy" id="3880"/>
    <lineage>
        <taxon>Eukaryota</taxon>
        <taxon>Viridiplantae</taxon>
        <taxon>Streptophyta</taxon>
        <taxon>Embryophyta</taxon>
        <taxon>Tracheophyta</taxon>
        <taxon>Spermatophyta</taxon>
        <taxon>Magnoliopsida</taxon>
        <taxon>eudicotyledons</taxon>
        <taxon>Gunneridae</taxon>
        <taxon>Pentapetalae</taxon>
        <taxon>rosids</taxon>
        <taxon>fabids</taxon>
        <taxon>Fabales</taxon>
        <taxon>Fabaceae</taxon>
        <taxon>Papilionoideae</taxon>
        <taxon>50 kb inversion clade</taxon>
        <taxon>NPAAA clade</taxon>
        <taxon>Hologalegina</taxon>
        <taxon>IRL clade</taxon>
        <taxon>Trifolieae</taxon>
        <taxon>Medicago</taxon>
    </lineage>
</organism>
<evidence type="ECO:0000313" key="4">
    <source>
        <dbReference type="Proteomes" id="UP000002051"/>
    </source>
</evidence>
<proteinExistence type="predicted"/>
<dbReference type="EnsemblPlants" id="AES68662">
    <property type="protein sequence ID" value="AES68662"/>
    <property type="gene ID" value="MTR_3g011330"/>
</dbReference>
<reference evidence="3" key="3">
    <citation type="submission" date="2015-04" db="UniProtKB">
        <authorList>
            <consortium name="EnsemblPlants"/>
        </authorList>
    </citation>
    <scope>IDENTIFICATION</scope>
    <source>
        <strain evidence="3">cv. Jemalong A17</strain>
    </source>
</reference>
<evidence type="ECO:0000256" key="1">
    <source>
        <dbReference type="SAM" id="Phobius"/>
    </source>
</evidence>
<evidence type="ECO:0000313" key="2">
    <source>
        <dbReference type="EMBL" id="AES68662.1"/>
    </source>
</evidence>
<dbReference type="AlphaFoldDB" id="G7IVS9"/>
<sequence length="90" mass="10125">MKGGTLSSLLLVRDRCASGVCVWFLWISSGVVGVRHGGLKVVQMVALYRCSWWCFWWLVVVFVVVMAFGCFPYALWGLFVGIGDDVMLSW</sequence>
<name>G7IVS9_MEDTR</name>
<dbReference type="EMBL" id="CM001219">
    <property type="protein sequence ID" value="AES68662.1"/>
    <property type="molecule type" value="Genomic_DNA"/>
</dbReference>
<keyword evidence="1" id="KW-0472">Membrane</keyword>
<evidence type="ECO:0000313" key="3">
    <source>
        <dbReference type="EnsemblPlants" id="AES68662"/>
    </source>
</evidence>